<dbReference type="PRINTS" id="PR00081">
    <property type="entry name" value="GDHRDH"/>
</dbReference>
<evidence type="ECO:0000256" key="2">
    <source>
        <dbReference type="ARBA" id="ARBA00023002"/>
    </source>
</evidence>
<name>A0AA96LE09_9BACL</name>
<organism evidence="4 5">
    <name type="scientific">Paenibacillus aurantius</name>
    <dbReference type="NCBI Taxonomy" id="2918900"/>
    <lineage>
        <taxon>Bacteria</taxon>
        <taxon>Bacillati</taxon>
        <taxon>Bacillota</taxon>
        <taxon>Bacilli</taxon>
        <taxon>Bacillales</taxon>
        <taxon>Paenibacillaceae</taxon>
        <taxon>Paenibacillus</taxon>
    </lineage>
</organism>
<dbReference type="RefSeq" id="WP_315604140.1">
    <property type="nucleotide sequence ID" value="NZ_CP130318.1"/>
</dbReference>
<dbReference type="GO" id="GO:0016491">
    <property type="term" value="F:oxidoreductase activity"/>
    <property type="evidence" value="ECO:0007669"/>
    <property type="project" value="UniProtKB-KW"/>
</dbReference>
<dbReference type="PRINTS" id="PR00080">
    <property type="entry name" value="SDRFAMILY"/>
</dbReference>
<dbReference type="InterPro" id="IPR036291">
    <property type="entry name" value="NAD(P)-bd_dom_sf"/>
</dbReference>
<gene>
    <name evidence="4" type="ORF">MJA45_22505</name>
</gene>
<dbReference type="InterPro" id="IPR002347">
    <property type="entry name" value="SDR_fam"/>
</dbReference>
<keyword evidence="5" id="KW-1185">Reference proteome</keyword>
<comment type="similarity">
    <text evidence="1 3">Belongs to the short-chain dehydrogenases/reductases (SDR) family.</text>
</comment>
<dbReference type="GO" id="GO:0016020">
    <property type="term" value="C:membrane"/>
    <property type="evidence" value="ECO:0007669"/>
    <property type="project" value="TreeGrafter"/>
</dbReference>
<evidence type="ECO:0000313" key="4">
    <source>
        <dbReference type="EMBL" id="WNQ10366.1"/>
    </source>
</evidence>
<evidence type="ECO:0000256" key="1">
    <source>
        <dbReference type="ARBA" id="ARBA00006484"/>
    </source>
</evidence>
<evidence type="ECO:0000256" key="3">
    <source>
        <dbReference type="RuleBase" id="RU000363"/>
    </source>
</evidence>
<proteinExistence type="inferred from homology"/>
<dbReference type="SUPFAM" id="SSF51735">
    <property type="entry name" value="NAD(P)-binding Rossmann-fold domains"/>
    <property type="match status" value="1"/>
</dbReference>
<dbReference type="PANTHER" id="PTHR44196">
    <property type="entry name" value="DEHYDROGENASE/REDUCTASE SDR FAMILY MEMBER 7B"/>
    <property type="match status" value="1"/>
</dbReference>
<dbReference type="PANTHER" id="PTHR44196:SF1">
    <property type="entry name" value="DEHYDROGENASE_REDUCTASE SDR FAMILY MEMBER 7B"/>
    <property type="match status" value="1"/>
</dbReference>
<dbReference type="Proteomes" id="UP001305702">
    <property type="component" value="Chromosome"/>
</dbReference>
<reference evidence="4 5" key="1">
    <citation type="submission" date="2022-02" db="EMBL/GenBank/DDBJ databases">
        <title>Paenibacillus sp. MBLB1776 Whole Genome Shotgun Sequencing.</title>
        <authorList>
            <person name="Hwang C.Y."/>
            <person name="Cho E.-S."/>
            <person name="Seo M.-J."/>
        </authorList>
    </citation>
    <scope>NUCLEOTIDE SEQUENCE [LARGE SCALE GENOMIC DNA]</scope>
    <source>
        <strain evidence="4 5">MBLB1776</strain>
    </source>
</reference>
<dbReference type="AlphaFoldDB" id="A0AA96LE09"/>
<sequence>MNSDRLSSALHGKRVLITGASSGIGEALTRLLAGRGAHLILAARREGALLALQQELGTDSSPISVYPADLRDPAALAGLLAYLHELPGGLDIVVSNAGHSIRRPIRESLDRYHDFTRTMALHYLAPVRLLLSVLPLLERNGGQVVSVSTVNVLLLPVPHWAAYQASKAAFDTWLRSAGPELARIGVAATSLYFPLVRTPMILPTEAYRRWPAMSSRQAARLIGRCLYTRRRVWKPWWLFPGQLASVLLRWAWEAFAARKRKERGDRHEGH</sequence>
<evidence type="ECO:0000313" key="5">
    <source>
        <dbReference type="Proteomes" id="UP001305702"/>
    </source>
</evidence>
<dbReference type="EMBL" id="CP130318">
    <property type="protein sequence ID" value="WNQ10366.1"/>
    <property type="molecule type" value="Genomic_DNA"/>
</dbReference>
<accession>A0AA96LE09</accession>
<protein>
    <submittedName>
        <fullName evidence="4">SDR family NAD(P)-dependent oxidoreductase</fullName>
    </submittedName>
</protein>
<keyword evidence="2" id="KW-0560">Oxidoreductase</keyword>
<dbReference type="Gene3D" id="3.40.50.720">
    <property type="entry name" value="NAD(P)-binding Rossmann-like Domain"/>
    <property type="match status" value="1"/>
</dbReference>
<dbReference type="Pfam" id="PF00106">
    <property type="entry name" value="adh_short"/>
    <property type="match status" value="1"/>
</dbReference>
<dbReference type="KEGG" id="paun:MJA45_22505"/>